<accession>A0ABD5DWI5</accession>
<dbReference type="PANTHER" id="PTHR33254">
    <property type="entry name" value="4-HYDROXY-4-METHYL-2-OXOGLUTARATE ALDOLASE 3-RELATED"/>
    <property type="match status" value="1"/>
</dbReference>
<dbReference type="SUPFAM" id="SSF89562">
    <property type="entry name" value="RraA-like"/>
    <property type="match status" value="1"/>
</dbReference>
<dbReference type="Gene3D" id="3.50.30.40">
    <property type="entry name" value="Ribonuclease E inhibitor RraA/RraA-like"/>
    <property type="match status" value="1"/>
</dbReference>
<dbReference type="EMBL" id="VMAF01000964">
    <property type="protein sequence ID" value="MDR8434024.1"/>
    <property type="molecule type" value="Genomic_DNA"/>
</dbReference>
<protein>
    <submittedName>
        <fullName evidence="1">Ribonuclease E activity regulator RraA</fullName>
    </submittedName>
</protein>
<sequence length="85" mass="9366">MKYDTSELCDIYQEDVNVVEPLFSNFGGRSSFGGQIITVKCFEDNGLLYDLLEQNGRGHILLIDGGGSVRRALIDADLARLAVQN</sequence>
<comment type="caution">
    <text evidence="1">The sequence shown here is derived from an EMBL/GenBank/DDBJ whole genome shotgun (WGS) entry which is preliminary data.</text>
</comment>
<proteinExistence type="predicted"/>
<name>A0ABD5DWI5_ACIBA</name>
<reference evidence="1" key="1">
    <citation type="submission" date="2019-07" db="EMBL/GenBank/DDBJ databases">
        <title>Biological characteristics of mucoid Acinetobacter baumannii from a general hospital in China.</title>
        <authorList>
            <person name="Hua X."/>
            <person name="Yu Y."/>
        </authorList>
    </citation>
    <scope>NUCLEOTIDE SEQUENCE</scope>
    <source>
        <strain evidence="1">N8</strain>
    </source>
</reference>
<dbReference type="AlphaFoldDB" id="A0ABD5DWI5"/>
<dbReference type="Pfam" id="PF03737">
    <property type="entry name" value="RraA-like"/>
    <property type="match status" value="1"/>
</dbReference>
<dbReference type="PANTHER" id="PTHR33254:SF29">
    <property type="entry name" value="REGULATOR OF RIBONUCLEASE ACTIVITY A"/>
    <property type="match status" value="1"/>
</dbReference>
<gene>
    <name evidence="1" type="ORF">FPK63_23605</name>
</gene>
<organism evidence="1">
    <name type="scientific">Acinetobacter baumannii</name>
    <dbReference type="NCBI Taxonomy" id="470"/>
    <lineage>
        <taxon>Bacteria</taxon>
        <taxon>Pseudomonadati</taxon>
        <taxon>Pseudomonadota</taxon>
        <taxon>Gammaproteobacteria</taxon>
        <taxon>Moraxellales</taxon>
        <taxon>Moraxellaceae</taxon>
        <taxon>Acinetobacter</taxon>
        <taxon>Acinetobacter calcoaceticus/baumannii complex</taxon>
    </lineage>
</organism>
<dbReference type="InterPro" id="IPR036704">
    <property type="entry name" value="RraA/RraA-like_sf"/>
</dbReference>
<feature type="non-terminal residue" evidence="1">
    <location>
        <position position="85"/>
    </location>
</feature>
<dbReference type="InterPro" id="IPR005493">
    <property type="entry name" value="RraA/RraA-like"/>
</dbReference>
<evidence type="ECO:0000313" key="1">
    <source>
        <dbReference type="EMBL" id="MDR8434024.1"/>
    </source>
</evidence>
<dbReference type="CDD" id="cd16841">
    <property type="entry name" value="RraA_family"/>
    <property type="match status" value="1"/>
</dbReference>